<dbReference type="GO" id="GO:0005737">
    <property type="term" value="C:cytoplasm"/>
    <property type="evidence" value="ECO:0007669"/>
    <property type="project" value="UniProtKB-SubCell"/>
</dbReference>
<evidence type="ECO:0000259" key="5">
    <source>
        <dbReference type="Pfam" id="PF00808"/>
    </source>
</evidence>
<dbReference type="Pfam" id="PF00808">
    <property type="entry name" value="CBFD_NFYB_HMF"/>
    <property type="match status" value="1"/>
</dbReference>
<dbReference type="InterPro" id="IPR050004">
    <property type="entry name" value="HmfB-like"/>
</dbReference>
<keyword evidence="3" id="KW-0963">Cytoplasm</keyword>
<dbReference type="EMBL" id="LAZR01002360">
    <property type="protein sequence ID" value="KKN31056.1"/>
    <property type="molecule type" value="Genomic_DNA"/>
</dbReference>
<comment type="similarity">
    <text evidence="2">Belongs to the archaeal histone HMF family.</text>
</comment>
<dbReference type="GO" id="GO:0003677">
    <property type="term" value="F:DNA binding"/>
    <property type="evidence" value="ECO:0007669"/>
    <property type="project" value="UniProtKB-KW"/>
</dbReference>
<name>A0A0F9S1Q2_9ZZZZ</name>
<dbReference type="InterPro" id="IPR009072">
    <property type="entry name" value="Histone-fold"/>
</dbReference>
<dbReference type="CDD" id="cd22909">
    <property type="entry name" value="HFD_archaea_histone-like"/>
    <property type="match status" value="1"/>
</dbReference>
<evidence type="ECO:0000256" key="3">
    <source>
        <dbReference type="ARBA" id="ARBA00022490"/>
    </source>
</evidence>
<dbReference type="Gene3D" id="1.10.20.10">
    <property type="entry name" value="Histone, subunit A"/>
    <property type="match status" value="1"/>
</dbReference>
<organism evidence="6">
    <name type="scientific">marine sediment metagenome</name>
    <dbReference type="NCBI Taxonomy" id="412755"/>
    <lineage>
        <taxon>unclassified sequences</taxon>
        <taxon>metagenomes</taxon>
        <taxon>ecological metagenomes</taxon>
    </lineage>
</organism>
<reference evidence="6" key="1">
    <citation type="journal article" date="2015" name="Nature">
        <title>Complex archaea that bridge the gap between prokaryotes and eukaryotes.</title>
        <authorList>
            <person name="Spang A."/>
            <person name="Saw J.H."/>
            <person name="Jorgensen S.L."/>
            <person name="Zaremba-Niedzwiedzka K."/>
            <person name="Martijn J."/>
            <person name="Lind A.E."/>
            <person name="van Eijk R."/>
            <person name="Schleper C."/>
            <person name="Guy L."/>
            <person name="Ettema T.J."/>
        </authorList>
    </citation>
    <scope>NUCLEOTIDE SEQUENCE</scope>
</reference>
<protein>
    <recommendedName>
        <fullName evidence="5">Transcription factor CBF/NF-Y/archaeal histone domain-containing protein</fullName>
    </recommendedName>
</protein>
<sequence length="63" mass="7237">MAKKVFAWSPVRKLMKDNGAEMVARDAVDALIDYLQKLAKLMTNKALEMTRHAGRKNFQNHSF</sequence>
<dbReference type="GO" id="GO:0046982">
    <property type="term" value="F:protein heterodimerization activity"/>
    <property type="evidence" value="ECO:0007669"/>
    <property type="project" value="InterPro"/>
</dbReference>
<dbReference type="SUPFAM" id="SSF47113">
    <property type="entry name" value="Histone-fold"/>
    <property type="match status" value="1"/>
</dbReference>
<feature type="domain" description="Transcription factor CBF/NF-Y/archaeal histone" evidence="5">
    <location>
        <begin position="9"/>
        <end position="56"/>
    </location>
</feature>
<gene>
    <name evidence="6" type="ORF">LCGC14_0827740</name>
</gene>
<evidence type="ECO:0000313" key="6">
    <source>
        <dbReference type="EMBL" id="KKN31056.1"/>
    </source>
</evidence>
<proteinExistence type="inferred from homology"/>
<dbReference type="AlphaFoldDB" id="A0A0F9S1Q2"/>
<comment type="subcellular location">
    <subcellularLocation>
        <location evidence="1">Cytoplasm</location>
    </subcellularLocation>
</comment>
<keyword evidence="4" id="KW-0238">DNA-binding</keyword>
<evidence type="ECO:0000256" key="1">
    <source>
        <dbReference type="ARBA" id="ARBA00004496"/>
    </source>
</evidence>
<dbReference type="InterPro" id="IPR003958">
    <property type="entry name" value="CBFA_NFYB_domain"/>
</dbReference>
<dbReference type="NCBIfam" id="NF043032">
    <property type="entry name" value="archaea_histone"/>
    <property type="match status" value="1"/>
</dbReference>
<comment type="caution">
    <text evidence="6">The sequence shown here is derived from an EMBL/GenBank/DDBJ whole genome shotgun (WGS) entry which is preliminary data.</text>
</comment>
<accession>A0A0F9S1Q2</accession>
<evidence type="ECO:0000256" key="4">
    <source>
        <dbReference type="ARBA" id="ARBA00023125"/>
    </source>
</evidence>
<evidence type="ECO:0000256" key="2">
    <source>
        <dbReference type="ARBA" id="ARBA00008264"/>
    </source>
</evidence>